<organism evidence="2 3">
    <name type="scientific">Planktothrix serta PCC 8927</name>
    <dbReference type="NCBI Taxonomy" id="671068"/>
    <lineage>
        <taxon>Bacteria</taxon>
        <taxon>Bacillati</taxon>
        <taxon>Cyanobacteriota</taxon>
        <taxon>Cyanophyceae</taxon>
        <taxon>Oscillatoriophycideae</taxon>
        <taxon>Oscillatoriales</taxon>
        <taxon>Microcoleaceae</taxon>
        <taxon>Planktothrix</taxon>
    </lineage>
</organism>
<evidence type="ECO:0000313" key="2">
    <source>
        <dbReference type="EMBL" id="VXD11459.1"/>
    </source>
</evidence>
<comment type="caution">
    <text evidence="2">The sequence shown here is derived from an EMBL/GenBank/DDBJ whole genome shotgun (WGS) entry which is preliminary data.</text>
</comment>
<dbReference type="Proteomes" id="UP000184550">
    <property type="component" value="Unassembled WGS sequence"/>
</dbReference>
<dbReference type="Pfam" id="PF14516">
    <property type="entry name" value="AAA_35"/>
    <property type="match status" value="1"/>
</dbReference>
<keyword evidence="3" id="KW-1185">Reference proteome</keyword>
<gene>
    <name evidence="2" type="ORF">PL8927_140151</name>
</gene>
<proteinExistence type="predicted"/>
<dbReference type="Pfam" id="PF18731">
    <property type="entry name" value="HEPN_Swt1"/>
    <property type="match status" value="1"/>
</dbReference>
<dbReference type="EMBL" id="CZCU02000046">
    <property type="protein sequence ID" value="VXD11459.1"/>
    <property type="molecule type" value="Genomic_DNA"/>
</dbReference>
<evidence type="ECO:0000313" key="3">
    <source>
        <dbReference type="Proteomes" id="UP000184550"/>
    </source>
</evidence>
<protein>
    <recommendedName>
        <fullName evidence="1">Swt1-like HEPN domain-containing protein</fullName>
    </recommendedName>
</protein>
<dbReference type="SUPFAM" id="SSF52540">
    <property type="entry name" value="P-loop containing nucleoside triphosphate hydrolases"/>
    <property type="match status" value="2"/>
</dbReference>
<reference evidence="2" key="1">
    <citation type="submission" date="2019-10" db="EMBL/GenBank/DDBJ databases">
        <authorList>
            <consortium name="Genoscope - CEA"/>
            <person name="William W."/>
        </authorList>
    </citation>
    <scope>NUCLEOTIDE SEQUENCE [LARGE SCALE GENOMIC DNA]</scope>
    <source>
        <strain evidence="2">BBR_PRJEB10992</strain>
    </source>
</reference>
<dbReference type="OrthoDB" id="530015at2"/>
<dbReference type="InterPro" id="IPR027417">
    <property type="entry name" value="P-loop_NTPase"/>
</dbReference>
<feature type="domain" description="Swt1-like HEPN" evidence="1">
    <location>
        <begin position="410"/>
        <end position="522"/>
    </location>
</feature>
<dbReference type="RefSeq" id="WP_083617595.1">
    <property type="nucleotide sequence ID" value="NZ_LR734832.1"/>
</dbReference>
<accession>A0A7Z9DW48</accession>
<dbReference type="InterPro" id="IPR041650">
    <property type="entry name" value="HEPN_Swt1"/>
</dbReference>
<evidence type="ECO:0000259" key="1">
    <source>
        <dbReference type="Pfam" id="PF18731"/>
    </source>
</evidence>
<name>A0A7Z9DW48_9CYAN</name>
<sequence>MQLDNYFSWKGGTLEDDQTYVERKADQDLYNFSQIIHRGKRVCFVLAPRQMGKSSLMNRTVNRLRQDNIACVMVNLHGLGKVNQEEDFWFTLLYRICVTRPNSETLASQLLEFWENHKRLLPSEVFTLFLVDVILSNLIESKLVIFLDEVQSLIRWDLQDTFIRYIRAISDNVENPVLNKLSFVLLGVAKPSEFTQDSDANLNLGTKTELDYLSGDCLPLQQGFKPITSEPKPLIDRILYWTGGQPFLTQFACQLLIENLRPPLSNNPDLDVDSIINKYWLRQWKDNDPQYHFQGIENLFLKINPEQISKKIQVLTLYEKILNQNKINFRASDENQADLLMSGLVVKSSKEKVAQLKIANPIYQQIFNYEWIDEIREKLAGGTLQTDDEREDEIENSNIERLENSALIKKALKVLAKSLRPFVDKQMSKSLGEGWKNVPEVRKIIRPDDEQSPITVLDSQKLLKLIANHWNPVFSRVLSLKQKNWVYELLTTRNEEAHEVEFDDKMTERALDTMECLLRAIGATDEAAIIDGIKMNKFPQMRKTAYSNIPKDAIKSEYKSNTDQQDNYFMDRAIRIASIIEKRQPQAKKARSIIANLQSMDSQLAKMEAYRNRTLTQIDDIPVIEKLRVLQFDGLKDKVKQIIQVLEKLDKRFSRKTLTIAFVGRAGQGKSRFIQALTGLTAVEVPDGSMNNCTGVRVTISHCLDRATFGEVYFHTEASFLEDNIYPYYDFLDLGTKPKNLSEFINKPLPKLELQTSEAKALYDHLNKCYDHHSSYDSLLQESSPKQISREEIRKYVAQTDEANHKTSFNYLAVQEVKIFCEFPYHDVGQISLIDLPGLGDTVLGDRQRLRKSLGQDVDLALFIYMPGNRILQEEDYKLYDTASSALTELPIKKWSFMVLNRVNNPQPGIAENGEHCEQTKTRIETEGRIQVARCLIANCAEKDEAAGVLNQVLDYLETHILDLDGEYAAIVNRELKQLQTEISSFLEKARHAFVASPKSGSEVAIFRDSFKEVDGAMTKGLIKLVEDLRPEQLDASSNKKDAEFFATLIDSLINKCNQDTGIPSQEEIRKMYYRTGADRTWIGIFLACLNTLRTHLRTHFRSADNGLKEYVDQAKVKVADIFTQTSLGNLTSARGTEFLEFMATEIPAHHEVLKTAFQSLVSFEMSYRSNFQHRILKALEQLDPKQKGDVFSEAGKTEEELLKVIHQVLTVFHRNTVCACREALEKFEGEPSLAAFAVIDEFVDEMVRSKDVNEQWYDFMRERSSEIWPNKFGQQVGLEKREWEQLVEQAMTANKVELI</sequence>
<dbReference type="Gene3D" id="3.40.50.300">
    <property type="entry name" value="P-loop containing nucleotide triphosphate hydrolases"/>
    <property type="match status" value="2"/>
</dbReference>